<feature type="binding site" description="axial binding residue" evidence="9">
    <location>
        <position position="168"/>
    </location>
    <ligand>
        <name>heme c</name>
        <dbReference type="ChEBI" id="CHEBI:61717"/>
        <label>2</label>
    </ligand>
    <ligandPart>
        <name>Fe</name>
        <dbReference type="ChEBI" id="CHEBI:18248"/>
    </ligandPart>
</feature>
<dbReference type="GO" id="GO:0005506">
    <property type="term" value="F:iron ion binding"/>
    <property type="evidence" value="ECO:0007669"/>
    <property type="project" value="InterPro"/>
</dbReference>
<dbReference type="Proteomes" id="UP001234916">
    <property type="component" value="Chromosome"/>
</dbReference>
<dbReference type="PANTHER" id="PTHR33751:SF9">
    <property type="entry name" value="CYTOCHROME C4"/>
    <property type="match status" value="1"/>
</dbReference>
<dbReference type="KEGG" id="npv:OHM77_05735"/>
<feature type="binding site" description="covalent" evidence="8">
    <location>
        <position position="127"/>
    </location>
    <ligand>
        <name>heme c</name>
        <dbReference type="ChEBI" id="CHEBI:61717"/>
        <label>2</label>
    </ligand>
</feature>
<dbReference type="EMBL" id="CP107246">
    <property type="protein sequence ID" value="WIM06765.1"/>
    <property type="molecule type" value="Genomic_DNA"/>
</dbReference>
<comment type="subcellular location">
    <subcellularLocation>
        <location evidence="1">Periplasm</location>
    </subcellularLocation>
</comment>
<feature type="binding site" description="axial binding residue" evidence="9">
    <location>
        <position position="128"/>
    </location>
    <ligand>
        <name>heme c</name>
        <dbReference type="ChEBI" id="CHEBI:61717"/>
        <label>2</label>
    </ligand>
    <ligandPart>
        <name>Fe</name>
        <dbReference type="ChEBI" id="CHEBI:18248"/>
    </ligandPart>
</feature>
<evidence type="ECO:0000259" key="11">
    <source>
        <dbReference type="PROSITE" id="PS51007"/>
    </source>
</evidence>
<evidence type="ECO:0000256" key="5">
    <source>
        <dbReference type="ARBA" id="ARBA00022764"/>
    </source>
</evidence>
<keyword evidence="5" id="KW-0574">Periplasm</keyword>
<proteinExistence type="predicted"/>
<evidence type="ECO:0000256" key="3">
    <source>
        <dbReference type="ARBA" id="ARBA00022617"/>
    </source>
</evidence>
<evidence type="ECO:0000256" key="10">
    <source>
        <dbReference type="SAM" id="SignalP"/>
    </source>
</evidence>
<feature type="binding site" description="covalent" evidence="8">
    <location>
        <position position="34"/>
    </location>
    <ligand>
        <name>heme c</name>
        <dbReference type="ChEBI" id="CHEBI:61717"/>
        <label>1</label>
    </ligand>
</feature>
<keyword evidence="3 8" id="KW-0349">Heme</keyword>
<dbReference type="GO" id="GO:0009055">
    <property type="term" value="F:electron transfer activity"/>
    <property type="evidence" value="ECO:0007669"/>
    <property type="project" value="InterPro"/>
</dbReference>
<dbReference type="PROSITE" id="PS51007">
    <property type="entry name" value="CYTC"/>
    <property type="match status" value="2"/>
</dbReference>
<evidence type="ECO:0000256" key="2">
    <source>
        <dbReference type="ARBA" id="ARBA00022448"/>
    </source>
</evidence>
<protein>
    <submittedName>
        <fullName evidence="12">C-type cytochrome</fullName>
    </submittedName>
</protein>
<dbReference type="GO" id="GO:0042597">
    <property type="term" value="C:periplasmic space"/>
    <property type="evidence" value="ECO:0007669"/>
    <property type="project" value="UniProtKB-SubCell"/>
</dbReference>
<dbReference type="SUPFAM" id="SSF46626">
    <property type="entry name" value="Cytochrome c"/>
    <property type="match status" value="2"/>
</dbReference>
<feature type="domain" description="Cytochrome c" evidence="11">
    <location>
        <begin position="7"/>
        <end position="100"/>
    </location>
</feature>
<keyword evidence="2" id="KW-0813">Transport</keyword>
<reference evidence="12" key="1">
    <citation type="journal article" date="2023" name="Nat. Microbiol.">
        <title>Enrichment and characterization of a nitric oxide-reducing microbial community in a continuous bioreactor.</title>
        <authorList>
            <person name="Garrido-Amador P."/>
            <person name="Stortenbeker N."/>
            <person name="Wessels H.J.C.T."/>
            <person name="Speth D.R."/>
            <person name="Garcia-Heredia I."/>
            <person name="Kartal B."/>
        </authorList>
    </citation>
    <scope>NUCLEOTIDE SEQUENCE</scope>
    <source>
        <strain evidence="12">MAG1</strain>
    </source>
</reference>
<dbReference type="PIRSF" id="PIRSF000005">
    <property type="entry name" value="Cytochrome_c4"/>
    <property type="match status" value="1"/>
</dbReference>
<dbReference type="InterPro" id="IPR050597">
    <property type="entry name" value="Cytochrome_c_Oxidase_Subunit"/>
</dbReference>
<feature type="binding site" description="axial binding residue" evidence="9">
    <location>
        <position position="38"/>
    </location>
    <ligand>
        <name>heme c</name>
        <dbReference type="ChEBI" id="CHEBI:61717"/>
        <label>1</label>
    </ligand>
    <ligandPart>
        <name>Fe</name>
        <dbReference type="ChEBI" id="CHEBI:18248"/>
    </ligandPart>
</feature>
<dbReference type="Pfam" id="PF13442">
    <property type="entry name" value="Cytochrome_CBB3"/>
    <property type="match status" value="1"/>
</dbReference>
<feature type="binding site" description="axial binding residue" evidence="9">
    <location>
        <position position="77"/>
    </location>
    <ligand>
        <name>heme c</name>
        <dbReference type="ChEBI" id="CHEBI:61717"/>
        <label>1</label>
    </ligand>
    <ligandPart>
        <name>Fe</name>
        <dbReference type="ChEBI" id="CHEBI:18248"/>
    </ligandPart>
</feature>
<name>A0AA49IYA8_9PROT</name>
<evidence type="ECO:0000256" key="8">
    <source>
        <dbReference type="PIRSR" id="PIRSR000005-1"/>
    </source>
</evidence>
<dbReference type="InterPro" id="IPR009056">
    <property type="entry name" value="Cyt_c-like_dom"/>
</dbReference>
<dbReference type="AlphaFoldDB" id="A0AA49IYA8"/>
<evidence type="ECO:0000256" key="6">
    <source>
        <dbReference type="ARBA" id="ARBA00022982"/>
    </source>
</evidence>
<keyword evidence="4 9" id="KW-0479">Metal-binding</keyword>
<keyword evidence="10" id="KW-0732">Signal</keyword>
<evidence type="ECO:0000256" key="7">
    <source>
        <dbReference type="ARBA" id="ARBA00023004"/>
    </source>
</evidence>
<dbReference type="InterPro" id="IPR024167">
    <property type="entry name" value="Cytochrome_c4-like"/>
</dbReference>
<dbReference type="GO" id="GO:0020037">
    <property type="term" value="F:heme binding"/>
    <property type="evidence" value="ECO:0007669"/>
    <property type="project" value="InterPro"/>
</dbReference>
<keyword evidence="6" id="KW-0249">Electron transport</keyword>
<feature type="chain" id="PRO_5041381148" evidence="10">
    <location>
        <begin position="23"/>
        <end position="191"/>
    </location>
</feature>
<dbReference type="InterPro" id="IPR036909">
    <property type="entry name" value="Cyt_c-like_dom_sf"/>
</dbReference>
<feature type="domain" description="Cytochrome c" evidence="11">
    <location>
        <begin position="111"/>
        <end position="191"/>
    </location>
</feature>
<evidence type="ECO:0000256" key="1">
    <source>
        <dbReference type="ARBA" id="ARBA00004418"/>
    </source>
</evidence>
<sequence length="191" mass="20349">MNKWSGWALTAGALALSASVHAAPPTPAMLSNACAGCHGTHGGSAGPSMPSLASQSKTAIVEAMKKFKSGERPSTVMGRLSKGYTDADFVAMGEFFSKQKFHPTSQAVDAAKAKRGASLQEANCSRCHLDEGKDGKDDTPVMASQWLPYLQMQMGLYHSGARKMPEKMAEKVKPLSAQDVEALLHFYASQK</sequence>
<accession>A0AA49IYA8</accession>
<organism evidence="12">
    <name type="scientific">Candidatus Nitricoxidivorans perseverans</name>
    <dbReference type="NCBI Taxonomy" id="2975601"/>
    <lineage>
        <taxon>Bacteria</taxon>
        <taxon>Pseudomonadati</taxon>
        <taxon>Pseudomonadota</taxon>
        <taxon>Betaproteobacteria</taxon>
        <taxon>Nitrosomonadales</taxon>
        <taxon>Sterolibacteriaceae</taxon>
        <taxon>Candidatus Nitricoxidivorans</taxon>
    </lineage>
</organism>
<evidence type="ECO:0000256" key="9">
    <source>
        <dbReference type="PIRSR" id="PIRSR000005-2"/>
    </source>
</evidence>
<dbReference type="PANTHER" id="PTHR33751">
    <property type="entry name" value="CBB3-TYPE CYTOCHROME C OXIDASE SUBUNIT FIXP"/>
    <property type="match status" value="1"/>
</dbReference>
<feature type="binding site" description="covalent" evidence="8">
    <location>
        <position position="37"/>
    </location>
    <ligand>
        <name>heme c</name>
        <dbReference type="ChEBI" id="CHEBI:61717"/>
        <label>1</label>
    </ligand>
</feature>
<comment type="PTM">
    <text evidence="8">Binds 2 heme c groups covalently per subunit.</text>
</comment>
<dbReference type="Gene3D" id="1.10.760.10">
    <property type="entry name" value="Cytochrome c-like domain"/>
    <property type="match status" value="2"/>
</dbReference>
<evidence type="ECO:0000256" key="4">
    <source>
        <dbReference type="ARBA" id="ARBA00022723"/>
    </source>
</evidence>
<gene>
    <name evidence="12" type="ORF">OHM77_05735</name>
</gene>
<keyword evidence="7 9" id="KW-0408">Iron</keyword>
<feature type="binding site" description="covalent" evidence="8">
    <location>
        <position position="124"/>
    </location>
    <ligand>
        <name>heme c</name>
        <dbReference type="ChEBI" id="CHEBI:61717"/>
        <label>2</label>
    </ligand>
</feature>
<evidence type="ECO:0000313" key="12">
    <source>
        <dbReference type="EMBL" id="WIM06765.1"/>
    </source>
</evidence>
<feature type="signal peptide" evidence="10">
    <location>
        <begin position="1"/>
        <end position="22"/>
    </location>
</feature>